<proteinExistence type="predicted"/>
<dbReference type="Proteomes" id="UP000681720">
    <property type="component" value="Unassembled WGS sequence"/>
</dbReference>
<feature type="non-terminal residue" evidence="2">
    <location>
        <position position="81"/>
    </location>
</feature>
<evidence type="ECO:0000313" key="2">
    <source>
        <dbReference type="EMBL" id="CAF4664959.1"/>
    </source>
</evidence>
<feature type="compositionally biased region" description="Polar residues" evidence="1">
    <location>
        <begin position="53"/>
        <end position="81"/>
    </location>
</feature>
<sequence>LVKRTSDSLVTTTITTTTTTTTTTTNDEPIRRRSSLSTELNISDRNNRKMHNAMNTSTSTTIYSNKDLSTSSNNQINKSMI</sequence>
<dbReference type="EMBL" id="CAJOBH010111721">
    <property type="protein sequence ID" value="CAF4664959.1"/>
    <property type="molecule type" value="Genomic_DNA"/>
</dbReference>
<dbReference type="AlphaFoldDB" id="A0A8S2ZS86"/>
<feature type="region of interest" description="Disordered" evidence="1">
    <location>
        <begin position="44"/>
        <end position="81"/>
    </location>
</feature>
<feature type="non-terminal residue" evidence="2">
    <location>
        <position position="1"/>
    </location>
</feature>
<reference evidence="2" key="1">
    <citation type="submission" date="2021-02" db="EMBL/GenBank/DDBJ databases">
        <authorList>
            <person name="Nowell W R."/>
        </authorList>
    </citation>
    <scope>NUCLEOTIDE SEQUENCE</scope>
</reference>
<evidence type="ECO:0000313" key="4">
    <source>
        <dbReference type="Proteomes" id="UP000681967"/>
    </source>
</evidence>
<evidence type="ECO:0000256" key="1">
    <source>
        <dbReference type="SAM" id="MobiDB-lite"/>
    </source>
</evidence>
<protein>
    <submittedName>
        <fullName evidence="2">Uncharacterized protein</fullName>
    </submittedName>
</protein>
<dbReference type="Proteomes" id="UP000681967">
    <property type="component" value="Unassembled WGS sequence"/>
</dbReference>
<accession>A0A8S2ZS86</accession>
<name>A0A8S2ZS86_9BILA</name>
<gene>
    <name evidence="2" type="ORF">BYL167_LOCUS42740</name>
    <name evidence="3" type="ORF">GIL414_LOCUS42306</name>
</gene>
<evidence type="ECO:0000313" key="3">
    <source>
        <dbReference type="EMBL" id="CAF4681701.1"/>
    </source>
</evidence>
<organism evidence="2 4">
    <name type="scientific">Rotaria magnacalcarata</name>
    <dbReference type="NCBI Taxonomy" id="392030"/>
    <lineage>
        <taxon>Eukaryota</taxon>
        <taxon>Metazoa</taxon>
        <taxon>Spiralia</taxon>
        <taxon>Gnathifera</taxon>
        <taxon>Rotifera</taxon>
        <taxon>Eurotatoria</taxon>
        <taxon>Bdelloidea</taxon>
        <taxon>Philodinida</taxon>
        <taxon>Philodinidae</taxon>
        <taxon>Rotaria</taxon>
    </lineage>
</organism>
<comment type="caution">
    <text evidence="2">The sequence shown here is derived from an EMBL/GenBank/DDBJ whole genome shotgun (WGS) entry which is preliminary data.</text>
</comment>
<dbReference type="EMBL" id="CAJOBJ010122234">
    <property type="protein sequence ID" value="CAF4681701.1"/>
    <property type="molecule type" value="Genomic_DNA"/>
</dbReference>